<evidence type="ECO:0000313" key="3">
    <source>
        <dbReference type="Proteomes" id="UP001179121"/>
    </source>
</evidence>
<proteinExistence type="predicted"/>
<feature type="domain" description="PPM-type phosphatase" evidence="1">
    <location>
        <begin position="8"/>
        <end position="255"/>
    </location>
</feature>
<dbReference type="GO" id="GO:0004722">
    <property type="term" value="F:protein serine/threonine phosphatase activity"/>
    <property type="evidence" value="ECO:0007669"/>
    <property type="project" value="InterPro"/>
</dbReference>
<dbReference type="AlphaFoldDB" id="A0AA86TBJ3"/>
<keyword evidence="3" id="KW-1185">Reference proteome</keyword>
<dbReference type="PANTHER" id="PTHR13832">
    <property type="entry name" value="PROTEIN PHOSPHATASE 2C"/>
    <property type="match status" value="1"/>
</dbReference>
<dbReference type="Gene3D" id="3.60.40.10">
    <property type="entry name" value="PPM-type phosphatase domain"/>
    <property type="match status" value="1"/>
</dbReference>
<dbReference type="PROSITE" id="PS51746">
    <property type="entry name" value="PPM_2"/>
    <property type="match status" value="1"/>
</dbReference>
<protein>
    <submittedName>
        <fullName evidence="2">Stp1/IreP family PP2C-type Ser/Thr phosphatase</fullName>
    </submittedName>
</protein>
<gene>
    <name evidence="2" type="ORF">DNFV4_01892</name>
</gene>
<dbReference type="RefSeq" id="WP_289268382.1">
    <property type="nucleotide sequence ID" value="NZ_OX365700.1"/>
</dbReference>
<dbReference type="SMART" id="SM00331">
    <property type="entry name" value="PP2C_SIG"/>
    <property type="match status" value="1"/>
</dbReference>
<name>A0AA86TBJ3_9BACT</name>
<accession>A0AA86TBJ3</accession>
<dbReference type="InterPro" id="IPR001932">
    <property type="entry name" value="PPM-type_phosphatase-like_dom"/>
</dbReference>
<dbReference type="Proteomes" id="UP001179121">
    <property type="component" value="Chromosome"/>
</dbReference>
<dbReference type="InterPro" id="IPR036457">
    <property type="entry name" value="PPM-type-like_dom_sf"/>
</dbReference>
<sequence>MTPPFSISVAALTDPGLILERNEDAYAIETSLGCYLVCDGLGGHAAGDIASRLAADSICSYLRDAPDGPGSAADAPSDESVSPVTNRLGGAIRYANRVIHCEARQRLACAGMGTTVVAVVIHDQVASIAHVGDSRLYLVRDRRLDCLTRDHSAEIERTRLDSSGSGTIEGSRRTSVLTRAVGIANSVEVELSEIPLMPGDVLLLCSDGLTREVMPDAILETMIDRKTPQPIAERLLSLAKTAGGRDNITVIVLAIQAATTPTLWDRIRRHVRRHPLSMTISKENSHA</sequence>
<reference evidence="2" key="1">
    <citation type="submission" date="2022-10" db="EMBL/GenBank/DDBJ databases">
        <authorList>
            <person name="Koch H."/>
        </authorList>
    </citation>
    <scope>NUCLEOTIDE SEQUENCE</scope>
    <source>
        <strain evidence="2">DNF</strain>
    </source>
</reference>
<dbReference type="Pfam" id="PF13672">
    <property type="entry name" value="PP2C_2"/>
    <property type="match status" value="1"/>
</dbReference>
<dbReference type="EMBL" id="OX365700">
    <property type="protein sequence ID" value="CAI4031469.1"/>
    <property type="molecule type" value="Genomic_DNA"/>
</dbReference>
<dbReference type="SMART" id="SM00332">
    <property type="entry name" value="PP2Cc"/>
    <property type="match status" value="1"/>
</dbReference>
<dbReference type="InterPro" id="IPR015655">
    <property type="entry name" value="PP2C"/>
</dbReference>
<dbReference type="CDD" id="cd00143">
    <property type="entry name" value="PP2Cc"/>
    <property type="match status" value="1"/>
</dbReference>
<organism evidence="2 3">
    <name type="scientific">Nitrospira tepida</name>
    <dbReference type="NCBI Taxonomy" id="2973512"/>
    <lineage>
        <taxon>Bacteria</taxon>
        <taxon>Pseudomonadati</taxon>
        <taxon>Nitrospirota</taxon>
        <taxon>Nitrospiria</taxon>
        <taxon>Nitrospirales</taxon>
        <taxon>Nitrospiraceae</taxon>
        <taxon>Nitrospira</taxon>
    </lineage>
</organism>
<evidence type="ECO:0000259" key="1">
    <source>
        <dbReference type="PROSITE" id="PS51746"/>
    </source>
</evidence>
<evidence type="ECO:0000313" key="2">
    <source>
        <dbReference type="EMBL" id="CAI4031469.1"/>
    </source>
</evidence>
<dbReference type="SUPFAM" id="SSF81606">
    <property type="entry name" value="PP2C-like"/>
    <property type="match status" value="1"/>
</dbReference>
<dbReference type="KEGG" id="nti:DNFV4_01892"/>
<dbReference type="PANTHER" id="PTHR13832:SF827">
    <property type="entry name" value="PROTEIN PHOSPHATASE 1L"/>
    <property type="match status" value="1"/>
</dbReference>